<gene>
    <name evidence="1" type="ORF">JOF53_001557</name>
</gene>
<evidence type="ECO:0000313" key="2">
    <source>
        <dbReference type="Proteomes" id="UP001519363"/>
    </source>
</evidence>
<protein>
    <submittedName>
        <fullName evidence="1">Uncharacterized protein</fullName>
    </submittedName>
</protein>
<sequence>MTAQDVARALPDIPTLRHRCQVLAVLEAILYPDPGQRTHGFQVGWTPEADLAWMDNGSGDEYSVVFTEAGAVVRGFDHESAMSPYASDDLDPWPGLVDDLPSDFHDFLALPPFDQDDNLAVTALIWRRWNGTRWQTGEITYPAGNDPDGSQWLFQLLVAQSSSVYQEYVAGFDDRPVDRQALRALWHGAVLTESLAHKLNPAACWPEVRAEAEAVGFAVA</sequence>
<name>A0ABS5A7Y3_9PSEU</name>
<organism evidence="1 2">
    <name type="scientific">Crossiella equi</name>
    <dbReference type="NCBI Taxonomy" id="130796"/>
    <lineage>
        <taxon>Bacteria</taxon>
        <taxon>Bacillati</taxon>
        <taxon>Actinomycetota</taxon>
        <taxon>Actinomycetes</taxon>
        <taxon>Pseudonocardiales</taxon>
        <taxon>Pseudonocardiaceae</taxon>
        <taxon>Crossiella</taxon>
    </lineage>
</organism>
<evidence type="ECO:0000313" key="1">
    <source>
        <dbReference type="EMBL" id="MBP2472685.1"/>
    </source>
</evidence>
<dbReference type="EMBL" id="JAGIOO010000001">
    <property type="protein sequence ID" value="MBP2472685.1"/>
    <property type="molecule type" value="Genomic_DNA"/>
</dbReference>
<dbReference type="RefSeq" id="WP_086788770.1">
    <property type="nucleotide sequence ID" value="NZ_JAGIOO010000001.1"/>
</dbReference>
<proteinExistence type="predicted"/>
<keyword evidence="2" id="KW-1185">Reference proteome</keyword>
<comment type="caution">
    <text evidence="1">The sequence shown here is derived from an EMBL/GenBank/DDBJ whole genome shotgun (WGS) entry which is preliminary data.</text>
</comment>
<dbReference type="Proteomes" id="UP001519363">
    <property type="component" value="Unassembled WGS sequence"/>
</dbReference>
<reference evidence="1 2" key="1">
    <citation type="submission" date="2021-03" db="EMBL/GenBank/DDBJ databases">
        <title>Sequencing the genomes of 1000 actinobacteria strains.</title>
        <authorList>
            <person name="Klenk H.-P."/>
        </authorList>
    </citation>
    <scope>NUCLEOTIDE SEQUENCE [LARGE SCALE GENOMIC DNA]</scope>
    <source>
        <strain evidence="1 2">DSM 44580</strain>
    </source>
</reference>
<accession>A0ABS5A7Y3</accession>